<comment type="caution">
    <text evidence="2">The sequence shown here is derived from an EMBL/GenBank/DDBJ whole genome shotgun (WGS) entry which is preliminary data.</text>
</comment>
<dbReference type="Proteomes" id="UP001489004">
    <property type="component" value="Unassembled WGS sequence"/>
</dbReference>
<evidence type="ECO:0000313" key="2">
    <source>
        <dbReference type="EMBL" id="KAK9817189.1"/>
    </source>
</evidence>
<evidence type="ECO:0000256" key="1">
    <source>
        <dbReference type="SAM" id="MobiDB-lite"/>
    </source>
</evidence>
<name>A0AAW1QA67_9CHLO</name>
<feature type="compositionally biased region" description="Low complexity" evidence="1">
    <location>
        <begin position="153"/>
        <end position="167"/>
    </location>
</feature>
<accession>A0AAW1QA67</accession>
<organism evidence="2 3">
    <name type="scientific">[Myrmecia] bisecta</name>
    <dbReference type="NCBI Taxonomy" id="41462"/>
    <lineage>
        <taxon>Eukaryota</taxon>
        <taxon>Viridiplantae</taxon>
        <taxon>Chlorophyta</taxon>
        <taxon>core chlorophytes</taxon>
        <taxon>Trebouxiophyceae</taxon>
        <taxon>Trebouxiales</taxon>
        <taxon>Trebouxiaceae</taxon>
        <taxon>Myrmecia</taxon>
    </lineage>
</organism>
<dbReference type="EMBL" id="JALJOR010000005">
    <property type="protein sequence ID" value="KAK9817189.1"/>
    <property type="molecule type" value="Genomic_DNA"/>
</dbReference>
<feature type="region of interest" description="Disordered" evidence="1">
    <location>
        <begin position="1"/>
        <end position="62"/>
    </location>
</feature>
<dbReference type="AlphaFoldDB" id="A0AAW1QA67"/>
<proteinExistence type="predicted"/>
<reference evidence="2 3" key="1">
    <citation type="journal article" date="2024" name="Nat. Commun.">
        <title>Phylogenomics reveals the evolutionary origins of lichenization in chlorophyte algae.</title>
        <authorList>
            <person name="Puginier C."/>
            <person name="Libourel C."/>
            <person name="Otte J."/>
            <person name="Skaloud P."/>
            <person name="Haon M."/>
            <person name="Grisel S."/>
            <person name="Petersen M."/>
            <person name="Berrin J.G."/>
            <person name="Delaux P.M."/>
            <person name="Dal Grande F."/>
            <person name="Keller J."/>
        </authorList>
    </citation>
    <scope>NUCLEOTIDE SEQUENCE [LARGE SCALE GENOMIC DNA]</scope>
    <source>
        <strain evidence="2 3">SAG 2043</strain>
    </source>
</reference>
<keyword evidence="3" id="KW-1185">Reference proteome</keyword>
<protein>
    <submittedName>
        <fullName evidence="2">Uncharacterized protein</fullName>
    </submittedName>
</protein>
<gene>
    <name evidence="2" type="ORF">WJX72_010830</name>
</gene>
<feature type="compositionally biased region" description="Polar residues" evidence="1">
    <location>
        <begin position="31"/>
        <end position="50"/>
    </location>
</feature>
<feature type="region of interest" description="Disordered" evidence="1">
    <location>
        <begin position="153"/>
        <end position="182"/>
    </location>
</feature>
<sequence>MAFYPKRRLMSASQQPEVTLPWDLETPDIWQGTQQPPQSRKQSVHQQASRQPAGWSGSAPQPVSALSLETYSELQEALTKGTGSAQPVPPVERAFYKLNDLKQLLLIHGIASGSKGKQDLLDRMAGLQLLSAKHVPAGGAAAALSSQDAAVGSQAAAHQGGQGEASAPVLQPGVWHSKKRRPQDQILSMEPDVPPIAALSGTCEAAELDADLPGGSLVGRRVASVLLEDFEQDDPRGVVDVIRAGLHDGRVVEHIGHDHDPDVCSEGCTCPHNFYYVRMRVDESAKAGPAGRARLPATARRLDLKLDLHASRLCTSLQQLLTLDPTQLQDAWVLLQPRQVLLFGSAVCMEVLPGALDRFGHKFEERASKLHSNIGRKAVVLAQQTQAAGLKSKA</sequence>
<evidence type="ECO:0000313" key="3">
    <source>
        <dbReference type="Proteomes" id="UP001489004"/>
    </source>
</evidence>